<feature type="compositionally biased region" description="Polar residues" evidence="3">
    <location>
        <begin position="422"/>
        <end position="436"/>
    </location>
</feature>
<feature type="transmembrane region" description="Helical" evidence="4">
    <location>
        <begin position="84"/>
        <end position="101"/>
    </location>
</feature>
<comment type="caution">
    <text evidence="6">The sequence shown here is derived from an EMBL/GenBank/DDBJ whole genome shotgun (WGS) entry which is preliminary data.</text>
</comment>
<evidence type="ECO:0000259" key="5">
    <source>
        <dbReference type="PROSITE" id="PS50879"/>
    </source>
</evidence>
<dbReference type="SMART" id="SM00192">
    <property type="entry name" value="LDLa"/>
    <property type="match status" value="1"/>
</dbReference>
<dbReference type="GO" id="GO:0004523">
    <property type="term" value="F:RNA-DNA hybrid ribonuclease activity"/>
    <property type="evidence" value="ECO:0007669"/>
    <property type="project" value="InterPro"/>
</dbReference>
<feature type="compositionally biased region" description="Basic and acidic residues" evidence="3">
    <location>
        <begin position="578"/>
        <end position="614"/>
    </location>
</feature>
<dbReference type="Pfam" id="PF00057">
    <property type="entry name" value="Ldl_recept_a"/>
    <property type="match status" value="1"/>
</dbReference>
<dbReference type="InterPro" id="IPR002156">
    <property type="entry name" value="RNaseH_domain"/>
</dbReference>
<dbReference type="PROSITE" id="PS50879">
    <property type="entry name" value="RNASE_H_1"/>
    <property type="match status" value="1"/>
</dbReference>
<evidence type="ECO:0000256" key="2">
    <source>
        <dbReference type="PROSITE-ProRule" id="PRU00124"/>
    </source>
</evidence>
<feature type="compositionally biased region" description="Basic residues" evidence="3">
    <location>
        <begin position="863"/>
        <end position="872"/>
    </location>
</feature>
<dbReference type="PRINTS" id="PR01217">
    <property type="entry name" value="PRICHEXTENSN"/>
</dbReference>
<keyword evidence="4" id="KW-1133">Transmembrane helix</keyword>
<feature type="compositionally biased region" description="Basic and acidic residues" evidence="3">
    <location>
        <begin position="892"/>
        <end position="920"/>
    </location>
</feature>
<feature type="compositionally biased region" description="Pro residues" evidence="3">
    <location>
        <begin position="777"/>
        <end position="816"/>
    </location>
</feature>
<protein>
    <recommendedName>
        <fullName evidence="5">RNase H type-1 domain-containing protein</fullName>
    </recommendedName>
</protein>
<dbReference type="InterPro" id="IPR002172">
    <property type="entry name" value="LDrepeatLR_classA_rpt"/>
</dbReference>
<dbReference type="InterPro" id="IPR036055">
    <property type="entry name" value="LDL_receptor-like_sf"/>
</dbReference>
<feature type="compositionally biased region" description="Acidic residues" evidence="3">
    <location>
        <begin position="549"/>
        <end position="559"/>
    </location>
</feature>
<evidence type="ECO:0000256" key="4">
    <source>
        <dbReference type="SAM" id="Phobius"/>
    </source>
</evidence>
<dbReference type="Proteomes" id="UP000735302">
    <property type="component" value="Unassembled WGS sequence"/>
</dbReference>
<keyword evidence="1" id="KW-1015">Disulfide bond</keyword>
<accession>A0AAV4BXD3</accession>
<feature type="compositionally biased region" description="Polar residues" evidence="3">
    <location>
        <begin position="361"/>
        <end position="371"/>
    </location>
</feature>
<feature type="compositionally biased region" description="Basic and acidic residues" evidence="3">
    <location>
        <begin position="377"/>
        <end position="406"/>
    </location>
</feature>
<dbReference type="GO" id="GO:0003676">
    <property type="term" value="F:nucleic acid binding"/>
    <property type="evidence" value="ECO:0007669"/>
    <property type="project" value="InterPro"/>
</dbReference>
<feature type="transmembrane region" description="Helical" evidence="4">
    <location>
        <begin position="303"/>
        <end position="325"/>
    </location>
</feature>
<dbReference type="InterPro" id="IPR042333">
    <property type="entry name" value="LRAD2/Mig-13-like"/>
</dbReference>
<keyword evidence="4" id="KW-0472">Membrane</keyword>
<dbReference type="SUPFAM" id="SSF57424">
    <property type="entry name" value="LDL receptor-like module"/>
    <property type="match status" value="1"/>
</dbReference>
<feature type="domain" description="RNase H type-1" evidence="5">
    <location>
        <begin position="1"/>
        <end position="24"/>
    </location>
</feature>
<dbReference type="PANTHER" id="PTHR24652">
    <property type="entry name" value="LOW-DENSITY LIPOPROTEIN RECEPTOR CLASS A DOMAIN-CONTAINING PROTEIN 2"/>
    <property type="match status" value="1"/>
</dbReference>
<organism evidence="6 7">
    <name type="scientific">Plakobranchus ocellatus</name>
    <dbReference type="NCBI Taxonomy" id="259542"/>
    <lineage>
        <taxon>Eukaryota</taxon>
        <taxon>Metazoa</taxon>
        <taxon>Spiralia</taxon>
        <taxon>Lophotrochozoa</taxon>
        <taxon>Mollusca</taxon>
        <taxon>Gastropoda</taxon>
        <taxon>Heterobranchia</taxon>
        <taxon>Euthyneura</taxon>
        <taxon>Panpulmonata</taxon>
        <taxon>Sacoglossa</taxon>
        <taxon>Placobranchoidea</taxon>
        <taxon>Plakobranchidae</taxon>
        <taxon>Plakobranchus</taxon>
    </lineage>
</organism>
<evidence type="ECO:0000256" key="1">
    <source>
        <dbReference type="ARBA" id="ARBA00023157"/>
    </source>
</evidence>
<name>A0AAV4BXD3_9GAST</name>
<keyword evidence="4" id="KW-0812">Transmembrane</keyword>
<evidence type="ECO:0000313" key="7">
    <source>
        <dbReference type="Proteomes" id="UP000735302"/>
    </source>
</evidence>
<feature type="compositionally biased region" description="Basic residues" evidence="3">
    <location>
        <begin position="563"/>
        <end position="577"/>
    </location>
</feature>
<feature type="compositionally biased region" description="Basic residues" evidence="3">
    <location>
        <begin position="511"/>
        <end position="522"/>
    </location>
</feature>
<dbReference type="EMBL" id="BLXT01005528">
    <property type="protein sequence ID" value="GFO23747.1"/>
    <property type="molecule type" value="Genomic_DNA"/>
</dbReference>
<feature type="compositionally biased region" description="Basic and acidic residues" evidence="3">
    <location>
        <begin position="470"/>
        <end position="488"/>
    </location>
</feature>
<sequence length="950" mass="110926">MWIPAHVDIQGNENVDKLVKAALNATSSSGKLICQSNLKPQIFQTRSGQVILDDSSLASGCDNFIVSTTDASFISKMAAVGRSWAVHFLVLCFCLLCIWQNKFQVKGQQEFVGTCELRIDLLNNNYQSGILRMALPESMENYQDPRIDRKCDVTINFSSGTNLLVELYYLDIIPDNDGRGSCTTGLEVLDQSQKNIYGQRLCMEAWEWEERHAQSKREKKIVQSSPLIFRLVSEGPYRGEGFKVHFNQFRPQYPCSNREFQCVELARCVHDDLTCDGWDDCGDHSDEEREAGCDLLTPSEICAVVMGCLLFLGTVISTILFCLAYRRLRRDYGLVRDHSERSESKVPLGMDPVLYKRYNSQESMGTHYSKTTGGGRTRRDSDSSVEKMDLEKLDRLTMDNGSERSYRSNPKSKVRSLALGSDTASETPRKTGQYTYNGGRRGRVQSSNSLNKGEAPLKINGIDNPAVSEPPRDSVERDRGRMTPDRRSAGSRRRGRDDYSDYSDEDDDSRRRRRRSRDRRSRRYSDEDDYDSDYDRDRRRRRRRRSYSDDDYDSYDSEYERERRRRRRSKERQRRSRERNEEYPDKGDKENGESKDEPRRRRDSRERDRERDSYDSEEEDRRRRRRRSPSYDDDDDYSRDRRRRRRSRSYDDDDDDFRDRRRRRRSRSYDDDDDDIDRDRRRRRSNERRRDPSGDRSRYSPDRDHTDAPKNAERMSRALAKELESKVSKREADRQSPTAPPPSSFKPVPPKEESPPPPFNTKEDKPPLNSSNHRAATPPPARYPSPPPPQREPSPAPPTHYPSPPSPANVPSPPHPATVKQPSGRSYHPPPPQQKQQRLPPVSPPPSGEEIRQMEMERERRKQQLHQQRIQRHQNPQAPSPPSSTSAAPEENGDRRRNQDNRRERYSRDRFRQRERRSEPQHSSVPPDYEDVYPRVRLDAPLSGYREETV</sequence>
<dbReference type="Gene3D" id="4.10.400.10">
    <property type="entry name" value="Low-density Lipoprotein Receptor"/>
    <property type="match status" value="1"/>
</dbReference>
<keyword evidence="7" id="KW-1185">Reference proteome</keyword>
<feature type="compositionally biased region" description="Basic and acidic residues" evidence="3">
    <location>
        <begin position="688"/>
        <end position="734"/>
    </location>
</feature>
<feature type="region of interest" description="Disordered" evidence="3">
    <location>
        <begin position="361"/>
        <end position="950"/>
    </location>
</feature>
<dbReference type="CDD" id="cd00112">
    <property type="entry name" value="LDLa"/>
    <property type="match status" value="1"/>
</dbReference>
<dbReference type="PROSITE" id="PS01209">
    <property type="entry name" value="LDLRA_1"/>
    <property type="match status" value="1"/>
</dbReference>
<dbReference type="InterPro" id="IPR023415">
    <property type="entry name" value="LDLR_class-A_CS"/>
</dbReference>
<reference evidence="6 7" key="1">
    <citation type="journal article" date="2021" name="Elife">
        <title>Chloroplast acquisition without the gene transfer in kleptoplastic sea slugs, Plakobranchus ocellatus.</title>
        <authorList>
            <person name="Maeda T."/>
            <person name="Takahashi S."/>
            <person name="Yoshida T."/>
            <person name="Shimamura S."/>
            <person name="Takaki Y."/>
            <person name="Nagai Y."/>
            <person name="Toyoda A."/>
            <person name="Suzuki Y."/>
            <person name="Arimoto A."/>
            <person name="Ishii H."/>
            <person name="Satoh N."/>
            <person name="Nishiyama T."/>
            <person name="Hasebe M."/>
            <person name="Maruyama T."/>
            <person name="Minagawa J."/>
            <person name="Obokata J."/>
            <person name="Shigenobu S."/>
        </authorList>
    </citation>
    <scope>NUCLEOTIDE SEQUENCE [LARGE SCALE GENOMIC DNA]</scope>
</reference>
<comment type="caution">
    <text evidence="2">Lacks conserved residue(s) required for the propagation of feature annotation.</text>
</comment>
<dbReference type="AlphaFoldDB" id="A0AAV4BXD3"/>
<evidence type="ECO:0000313" key="6">
    <source>
        <dbReference type="EMBL" id="GFO23747.1"/>
    </source>
</evidence>
<feature type="compositionally biased region" description="Pro residues" evidence="3">
    <location>
        <begin position="738"/>
        <end position="748"/>
    </location>
</feature>
<gene>
    <name evidence="6" type="ORF">PoB_005025200</name>
</gene>
<feature type="compositionally biased region" description="Basic and acidic residues" evidence="3">
    <location>
        <begin position="849"/>
        <end position="862"/>
    </location>
</feature>
<proteinExistence type="predicted"/>
<evidence type="ECO:0000256" key="3">
    <source>
        <dbReference type="SAM" id="MobiDB-lite"/>
    </source>
</evidence>
<dbReference type="PROSITE" id="PS50068">
    <property type="entry name" value="LDLRA_2"/>
    <property type="match status" value="1"/>
</dbReference>